<evidence type="ECO:0000313" key="2">
    <source>
        <dbReference type="EMBL" id="QHU13788.1"/>
    </source>
</evidence>
<reference evidence="2" key="1">
    <citation type="journal article" date="2020" name="Nature">
        <title>Giant virus diversity and host interactions through global metagenomics.</title>
        <authorList>
            <person name="Schulz F."/>
            <person name="Roux S."/>
            <person name="Paez-Espino D."/>
            <person name="Jungbluth S."/>
            <person name="Walsh D.A."/>
            <person name="Denef V.J."/>
            <person name="McMahon K.D."/>
            <person name="Konstantinidis K.T."/>
            <person name="Eloe-Fadrosh E.A."/>
            <person name="Kyrpides N.C."/>
            <person name="Woyke T."/>
        </authorList>
    </citation>
    <scope>NUCLEOTIDE SEQUENCE</scope>
    <source>
        <strain evidence="2">GVMAG-S-1101178-73</strain>
    </source>
</reference>
<feature type="transmembrane region" description="Helical" evidence="1">
    <location>
        <begin position="352"/>
        <end position="373"/>
    </location>
</feature>
<dbReference type="AlphaFoldDB" id="A0A6C0KBX0"/>
<sequence>MFLNFELEIFLMVLLLLIVISMIPLIELKYNSDLYENIEKFNKYCLNNDAKLLSELDVKDTYMWNISSYIYDYDNLSNFFYKRNQTGTGANDYIGLNRNVAKVSSSGSGDDKYIDNVMKIYNYYLYMSLGFFIVLIVFFVSQANILINIGAAGAAGATSDYAICMSGSASSDTGIADIFDVFKNYIYALFVYVALFIVFFSLILKKLTELYADTETYEYIMLMKELDILLKENKPANAGITDILKKYSKNKINDIAYIALNNKAIISELATKAAGAAGAYKDKSDSVVVKYDNNENYKITLKNIEKLEYYNSKEAKDKVKNKISEIFQFIYVYIIFLIIPIYMLSLSLQGNYMYLLFTIILIIIFSVSAYNIYNTLQN</sequence>
<organism evidence="2">
    <name type="scientific">viral metagenome</name>
    <dbReference type="NCBI Taxonomy" id="1070528"/>
    <lineage>
        <taxon>unclassified sequences</taxon>
        <taxon>metagenomes</taxon>
        <taxon>organismal metagenomes</taxon>
    </lineage>
</organism>
<protein>
    <submittedName>
        <fullName evidence="2">Uncharacterized protein</fullName>
    </submittedName>
</protein>
<accession>A0A6C0KBX0</accession>
<feature type="transmembrane region" description="Helical" evidence="1">
    <location>
        <begin position="123"/>
        <end position="141"/>
    </location>
</feature>
<proteinExistence type="predicted"/>
<feature type="transmembrane region" description="Helical" evidence="1">
    <location>
        <begin position="185"/>
        <end position="204"/>
    </location>
</feature>
<feature type="transmembrane region" description="Helical" evidence="1">
    <location>
        <begin position="326"/>
        <end position="346"/>
    </location>
</feature>
<feature type="transmembrane region" description="Helical" evidence="1">
    <location>
        <begin position="6"/>
        <end position="26"/>
    </location>
</feature>
<name>A0A6C0KBX0_9ZZZZ</name>
<keyword evidence="1" id="KW-1133">Transmembrane helix</keyword>
<keyword evidence="1" id="KW-0472">Membrane</keyword>
<dbReference type="EMBL" id="MN740825">
    <property type="protein sequence ID" value="QHU13788.1"/>
    <property type="molecule type" value="Genomic_DNA"/>
</dbReference>
<evidence type="ECO:0000256" key="1">
    <source>
        <dbReference type="SAM" id="Phobius"/>
    </source>
</evidence>
<keyword evidence="1" id="KW-0812">Transmembrane</keyword>